<dbReference type="Gene3D" id="4.10.60.10">
    <property type="entry name" value="Zinc finger, CCHC-type"/>
    <property type="match status" value="1"/>
</dbReference>
<feature type="region of interest" description="Disordered" evidence="3">
    <location>
        <begin position="1"/>
        <end position="194"/>
    </location>
</feature>
<dbReference type="PROSITE" id="PS50158">
    <property type="entry name" value="ZF_CCHC"/>
    <property type="match status" value="1"/>
</dbReference>
<feature type="coiled-coil region" evidence="2">
    <location>
        <begin position="216"/>
        <end position="243"/>
    </location>
</feature>
<feature type="domain" description="CCHC-type" evidence="4">
    <location>
        <begin position="665"/>
        <end position="679"/>
    </location>
</feature>
<evidence type="ECO:0000313" key="6">
    <source>
        <dbReference type="Proteomes" id="UP001652700"/>
    </source>
</evidence>
<dbReference type="Pfam" id="PF00098">
    <property type="entry name" value="zf-CCHC"/>
    <property type="match status" value="1"/>
</dbReference>
<sequence length="712" mass="80715">MHHPSIPPPQPQGVTPSCRRGAWPRGENSLGGARAHCPTGQINTTQLVGRKVGQKKKNKKGRRESSGGEKENRRGGEKERDENQGEKRWRREVEEKEDPGSRTSANRSKGKERVGKRETREVREELQTKREEERKRIGREKEGEENRQKDEKNKAKSQRKENTREEGESSSSDSGSDDESEEEEQTPNCNARTKLERLQDSVAALEKLMVEVPNTRVAIKQEVDNLRNRLFDYTEELEESKKKEEVPRKSVCTTSRGVQTNMEPLKVKKMATMSVQVDLENPEAIKRRVDAITEKMAICEYEEITEFLNEDWPEEVFQRTEVKEGDISDIAADVAVFVTNNDEDKKAMETVKGMFPDLPGVPAEVDEDGGLGTVRVTMSAHVDGTWIDKEKYGFKLLPNKKEELESVKFLKTCRKLVQKMEELGRERVGIHTPTSLGVETSRRILEWAARGRGVTITLLGKKSRRGWANINTKPREQCGVVLISKNKEKSFAGLMAEVKSNLTGRKSIDIKRIRQTRNQGISLELGGGREMAEEVKKLLSGSTCVSRAVAKGGVVKRRILMQEIPPNTTEDVIQKATEEAAGKERACDIVKTWTETRGGERGMMSAVMDVDEDAAEKILRMRRIRVEYTSCRVIEARTEIPRCLRCLAFGHKQWNCKGQNRRGCCFRCGKEGHIASECKTETIRCLNCDVTGYVANSRRCPKFNRLVESRDH</sequence>
<dbReference type="EnsemblMetazoa" id="XM_050647602.1">
    <property type="protein sequence ID" value="XP_050503559.1"/>
    <property type="gene ID" value="LOC126882627"/>
</dbReference>
<dbReference type="GeneID" id="126882627"/>
<name>A0ABM5K044_DIAVI</name>
<dbReference type="SUPFAM" id="SSF57756">
    <property type="entry name" value="Retrovirus zinc finger-like domains"/>
    <property type="match status" value="1"/>
</dbReference>
<keyword evidence="1" id="KW-0479">Metal-binding</keyword>
<feature type="compositionally biased region" description="Basic residues" evidence="3">
    <location>
        <begin position="52"/>
        <end position="62"/>
    </location>
</feature>
<dbReference type="Proteomes" id="UP001652700">
    <property type="component" value="Unplaced"/>
</dbReference>
<dbReference type="SMART" id="SM00343">
    <property type="entry name" value="ZnF_C2HC"/>
    <property type="match status" value="2"/>
</dbReference>
<organism evidence="5 6">
    <name type="scientific">Diabrotica virgifera virgifera</name>
    <name type="common">western corn rootworm</name>
    <dbReference type="NCBI Taxonomy" id="50390"/>
    <lineage>
        <taxon>Eukaryota</taxon>
        <taxon>Metazoa</taxon>
        <taxon>Ecdysozoa</taxon>
        <taxon>Arthropoda</taxon>
        <taxon>Hexapoda</taxon>
        <taxon>Insecta</taxon>
        <taxon>Pterygota</taxon>
        <taxon>Neoptera</taxon>
        <taxon>Endopterygota</taxon>
        <taxon>Coleoptera</taxon>
        <taxon>Polyphaga</taxon>
        <taxon>Cucujiformia</taxon>
        <taxon>Chrysomeloidea</taxon>
        <taxon>Chrysomelidae</taxon>
        <taxon>Galerucinae</taxon>
        <taxon>Diabroticina</taxon>
        <taxon>Diabroticites</taxon>
        <taxon>Diabrotica</taxon>
    </lineage>
</organism>
<feature type="compositionally biased region" description="Acidic residues" evidence="3">
    <location>
        <begin position="175"/>
        <end position="185"/>
    </location>
</feature>
<accession>A0ABM5K044</accession>
<dbReference type="InterPro" id="IPR036875">
    <property type="entry name" value="Znf_CCHC_sf"/>
</dbReference>
<feature type="compositionally biased region" description="Basic and acidic residues" evidence="3">
    <location>
        <begin position="63"/>
        <end position="100"/>
    </location>
</feature>
<evidence type="ECO:0000256" key="3">
    <source>
        <dbReference type="SAM" id="MobiDB-lite"/>
    </source>
</evidence>
<proteinExistence type="predicted"/>
<protein>
    <recommendedName>
        <fullName evidence="4">CCHC-type domain-containing protein</fullName>
    </recommendedName>
</protein>
<keyword evidence="6" id="KW-1185">Reference proteome</keyword>
<reference evidence="5" key="1">
    <citation type="submission" date="2025-05" db="UniProtKB">
        <authorList>
            <consortium name="EnsemblMetazoa"/>
        </authorList>
    </citation>
    <scope>IDENTIFICATION</scope>
</reference>
<evidence type="ECO:0000313" key="5">
    <source>
        <dbReference type="EnsemblMetazoa" id="XP_050503559.1"/>
    </source>
</evidence>
<evidence type="ECO:0000256" key="1">
    <source>
        <dbReference type="PROSITE-ProRule" id="PRU00047"/>
    </source>
</evidence>
<dbReference type="InterPro" id="IPR001878">
    <property type="entry name" value="Znf_CCHC"/>
</dbReference>
<dbReference type="RefSeq" id="XP_050503559.1">
    <property type="nucleotide sequence ID" value="XM_050647602.1"/>
</dbReference>
<feature type="compositionally biased region" description="Pro residues" evidence="3">
    <location>
        <begin position="1"/>
        <end position="11"/>
    </location>
</feature>
<keyword evidence="2" id="KW-0175">Coiled coil</keyword>
<feature type="compositionally biased region" description="Basic and acidic residues" evidence="3">
    <location>
        <begin position="109"/>
        <end position="167"/>
    </location>
</feature>
<evidence type="ECO:0000256" key="2">
    <source>
        <dbReference type="SAM" id="Coils"/>
    </source>
</evidence>
<keyword evidence="1" id="KW-0862">Zinc</keyword>
<evidence type="ECO:0000259" key="4">
    <source>
        <dbReference type="PROSITE" id="PS50158"/>
    </source>
</evidence>
<keyword evidence="1" id="KW-0863">Zinc-finger</keyword>